<dbReference type="Pfam" id="PF08327">
    <property type="entry name" value="AHSA1"/>
    <property type="match status" value="1"/>
</dbReference>
<dbReference type="InterPro" id="IPR023393">
    <property type="entry name" value="START-like_dom_sf"/>
</dbReference>
<dbReference type="STRING" id="1715691.TA5113_00525"/>
<proteinExistence type="inferred from homology"/>
<evidence type="ECO:0000313" key="4">
    <source>
        <dbReference type="Proteomes" id="UP000051184"/>
    </source>
</evidence>
<dbReference type="Proteomes" id="UP000051184">
    <property type="component" value="Unassembled WGS sequence"/>
</dbReference>
<reference evidence="4" key="1">
    <citation type="submission" date="2015-09" db="EMBL/GenBank/DDBJ databases">
        <authorList>
            <person name="Rodrigo-Torres Lidia"/>
            <person name="Arahal R.David."/>
        </authorList>
    </citation>
    <scope>NUCLEOTIDE SEQUENCE [LARGE SCALE GENOMIC DNA]</scope>
    <source>
        <strain evidence="4">CECT 5114</strain>
    </source>
</reference>
<dbReference type="RefSeq" id="WP_058313664.1">
    <property type="nucleotide sequence ID" value="NZ_CYTO01000004.1"/>
</dbReference>
<dbReference type="CDD" id="cd07814">
    <property type="entry name" value="SRPBCC_CalC_Aha1-like"/>
    <property type="match status" value="1"/>
</dbReference>
<evidence type="ECO:0000259" key="2">
    <source>
        <dbReference type="Pfam" id="PF08327"/>
    </source>
</evidence>
<feature type="domain" description="Activator of Hsp90 ATPase homologue 1/2-like C-terminal" evidence="2">
    <location>
        <begin position="12"/>
        <end position="141"/>
    </location>
</feature>
<dbReference type="OrthoDB" id="9805228at2"/>
<accession>A0A0P1J3E3</accession>
<name>A0A0P1J3E3_9RHOB</name>
<keyword evidence="4" id="KW-1185">Reference proteome</keyword>
<sequence>MPDIRLEREFNVTQERLFDFVTKRASVLEWFGYEGMTFPADEMDFSRTGPWFLEMVSKEGNTMKLSGHVTHVDRPKTVGFTWGWHDPEDKRGPESHVMFTVMETAKGAKLIIDHRELPDEEAATGHNSGWTYALGTITRILQS</sequence>
<dbReference type="Gene3D" id="3.30.530.20">
    <property type="match status" value="1"/>
</dbReference>
<dbReference type="AlphaFoldDB" id="A0A0P1J3E3"/>
<evidence type="ECO:0000313" key="3">
    <source>
        <dbReference type="EMBL" id="CUK24676.1"/>
    </source>
</evidence>
<comment type="similarity">
    <text evidence="1">Belongs to the AHA1 family.</text>
</comment>
<protein>
    <recommendedName>
        <fullName evidence="2">Activator of Hsp90 ATPase homologue 1/2-like C-terminal domain-containing protein</fullName>
    </recommendedName>
</protein>
<dbReference type="EMBL" id="CYUE01000002">
    <property type="protein sequence ID" value="CUK24676.1"/>
    <property type="molecule type" value="Genomic_DNA"/>
</dbReference>
<evidence type="ECO:0000256" key="1">
    <source>
        <dbReference type="ARBA" id="ARBA00006817"/>
    </source>
</evidence>
<organism evidence="3 4">
    <name type="scientific">Cognatishimia activa</name>
    <dbReference type="NCBI Taxonomy" id="1715691"/>
    <lineage>
        <taxon>Bacteria</taxon>
        <taxon>Pseudomonadati</taxon>
        <taxon>Pseudomonadota</taxon>
        <taxon>Alphaproteobacteria</taxon>
        <taxon>Rhodobacterales</taxon>
        <taxon>Paracoccaceae</taxon>
        <taxon>Cognatishimia</taxon>
    </lineage>
</organism>
<dbReference type="InterPro" id="IPR013538">
    <property type="entry name" value="ASHA1/2-like_C"/>
</dbReference>
<gene>
    <name evidence="3" type="ORF">TA5114_00462</name>
</gene>
<dbReference type="SUPFAM" id="SSF55961">
    <property type="entry name" value="Bet v1-like"/>
    <property type="match status" value="1"/>
</dbReference>